<accession>A0A4R7J819</accession>
<evidence type="ECO:0000256" key="10">
    <source>
        <dbReference type="RuleBase" id="RU367007"/>
    </source>
</evidence>
<evidence type="ECO:0000256" key="3">
    <source>
        <dbReference type="ARBA" id="ARBA00007222"/>
    </source>
</evidence>
<evidence type="ECO:0000256" key="6">
    <source>
        <dbReference type="ARBA" id="ARBA00022692"/>
    </source>
</evidence>
<protein>
    <recommendedName>
        <fullName evidence="9 10">Polyprenol-phosphate-mannose--protein mannosyltransferase</fullName>
        <ecNumber evidence="10">2.4.1.-</ecNumber>
    </recommendedName>
</protein>
<evidence type="ECO:0000259" key="11">
    <source>
        <dbReference type="Pfam" id="PF02366"/>
    </source>
</evidence>
<keyword evidence="6 10" id="KW-0812">Transmembrane</keyword>
<evidence type="ECO:0000313" key="14">
    <source>
        <dbReference type="Proteomes" id="UP000295371"/>
    </source>
</evidence>
<gene>
    <name evidence="13" type="ORF">CLV29_0087</name>
</gene>
<feature type="transmembrane region" description="Helical" evidence="10">
    <location>
        <begin position="496"/>
        <end position="516"/>
    </location>
</feature>
<comment type="pathway">
    <text evidence="2 10">Protein modification; protein glycosylation.</text>
</comment>
<dbReference type="Proteomes" id="UP000295371">
    <property type="component" value="Unassembled WGS sequence"/>
</dbReference>
<dbReference type="PANTHER" id="PTHR10050">
    <property type="entry name" value="DOLICHYL-PHOSPHATE-MANNOSE--PROTEIN MANNOSYLTRANSFERASE"/>
    <property type="match status" value="1"/>
</dbReference>
<keyword evidence="10" id="KW-1003">Cell membrane</keyword>
<dbReference type="Pfam" id="PF02366">
    <property type="entry name" value="PMT"/>
    <property type="match status" value="1"/>
</dbReference>
<comment type="function">
    <text evidence="10">Protein O-mannosyltransferase that catalyzes the transfer of a single mannose residue from a polyprenol phospho-mannosyl lipidic donor to the hydroxyl group of selected serine and threonine residues in acceptor proteins.</text>
</comment>
<evidence type="ECO:0000259" key="12">
    <source>
        <dbReference type="Pfam" id="PF16192"/>
    </source>
</evidence>
<feature type="domain" description="ArnT-like N-terminal" evidence="11">
    <location>
        <begin position="51"/>
        <end position="277"/>
    </location>
</feature>
<proteinExistence type="inferred from homology"/>
<keyword evidence="4 10" id="KW-0328">Glycosyltransferase</keyword>
<comment type="similarity">
    <text evidence="3 10">Belongs to the glycosyltransferase 39 family.</text>
</comment>
<feature type="domain" description="Protein O-mannosyl-transferase C-terminal four TM" evidence="12">
    <location>
        <begin position="338"/>
        <end position="538"/>
    </location>
</feature>
<dbReference type="OrthoDB" id="9776737at2"/>
<name>A0A4R7J819_9ACTN</name>
<evidence type="ECO:0000256" key="1">
    <source>
        <dbReference type="ARBA" id="ARBA00004127"/>
    </source>
</evidence>
<feature type="transmembrane region" description="Helical" evidence="10">
    <location>
        <begin position="167"/>
        <end position="185"/>
    </location>
</feature>
<dbReference type="AlphaFoldDB" id="A0A4R7J819"/>
<sequence length="539" mass="59716">MCGVTATALAERPLPADPGDRSRSTVDRLGRSIARTAYAGHGLFTWAVTAAITLIAFVLRLVGLGHPNKLMFDETYYPKDAWSLLLYGYERSWPEDANQQIVNGNVDLIATAEGSYIVHPPVGKWMIALGEAAFGMNSFGWRISACVAGALLVAVVIRIALRLSGSLLVGVIAGLLLTFDGLAFVMSRIGLLDIFQALFTMLAIACMLADRDWFRGRLADWLTQHKLPDLGGRFGPLLLWRPWRLVAGICWGLAIGTKWSSLVVLAGFALLTLYWDVSARRLAGAGSRAWWGVLRDGIPAFVYQVVVAGVVYVASWWGWLTNDGGWGQDKNPNRLLALWEYHKEIWGFHNGDYIRSQTHTYNADPITWLVIGRPIGIDAQNDISPGTQGCPPNIDENCISVISGIGTPILWWTGVLALVAAVALWIFTRDWRFATPVVGLATTWLPWFPNSDRPVFFFYAIMIIPFTVIALALVMGMLLGPKPDPGDQRATRRRSIAATCCTVFVILVMLNFAWLYPVLTDEVIPRSSWQARMWFSSWI</sequence>
<evidence type="ECO:0000256" key="7">
    <source>
        <dbReference type="ARBA" id="ARBA00022989"/>
    </source>
</evidence>
<dbReference type="GO" id="GO:0012505">
    <property type="term" value="C:endomembrane system"/>
    <property type="evidence" value="ECO:0007669"/>
    <property type="project" value="UniProtKB-SubCell"/>
</dbReference>
<dbReference type="InterPro" id="IPR032421">
    <property type="entry name" value="PMT_4TMC"/>
</dbReference>
<dbReference type="EC" id="2.4.1.-" evidence="10"/>
<dbReference type="InterPro" id="IPR027005">
    <property type="entry name" value="PMT-like"/>
</dbReference>
<comment type="subcellular location">
    <subcellularLocation>
        <location evidence="10">Cell membrane</location>
    </subcellularLocation>
    <subcellularLocation>
        <location evidence="1">Endomembrane system</location>
        <topology evidence="1">Multi-pass membrane protein</topology>
    </subcellularLocation>
</comment>
<feature type="transmembrane region" description="Helical" evidence="10">
    <location>
        <begin position="455"/>
        <end position="475"/>
    </location>
</feature>
<keyword evidence="5 10" id="KW-0808">Transferase</keyword>
<dbReference type="GO" id="GO:0005886">
    <property type="term" value="C:plasma membrane"/>
    <property type="evidence" value="ECO:0007669"/>
    <property type="project" value="UniProtKB-SubCell"/>
</dbReference>
<feature type="transmembrane region" description="Helical" evidence="10">
    <location>
        <begin position="191"/>
        <end position="209"/>
    </location>
</feature>
<keyword evidence="8 10" id="KW-0472">Membrane</keyword>
<comment type="caution">
    <text evidence="13">The sequence shown here is derived from an EMBL/GenBank/DDBJ whole genome shotgun (WGS) entry which is preliminary data.</text>
</comment>
<feature type="transmembrane region" description="Helical" evidence="10">
    <location>
        <begin position="38"/>
        <end position="62"/>
    </location>
</feature>
<keyword evidence="7 10" id="KW-1133">Transmembrane helix</keyword>
<dbReference type="Pfam" id="PF16192">
    <property type="entry name" value="PMT_4TMC"/>
    <property type="match status" value="1"/>
</dbReference>
<organism evidence="13 14">
    <name type="scientific">Naumannella halotolerans</name>
    <dbReference type="NCBI Taxonomy" id="993414"/>
    <lineage>
        <taxon>Bacteria</taxon>
        <taxon>Bacillati</taxon>
        <taxon>Actinomycetota</taxon>
        <taxon>Actinomycetes</taxon>
        <taxon>Propionibacteriales</taxon>
        <taxon>Propionibacteriaceae</taxon>
        <taxon>Naumannella</taxon>
    </lineage>
</organism>
<reference evidence="13 14" key="1">
    <citation type="submission" date="2019-03" db="EMBL/GenBank/DDBJ databases">
        <title>Genomic Encyclopedia of Archaeal and Bacterial Type Strains, Phase II (KMG-II): from individual species to whole genera.</title>
        <authorList>
            <person name="Goeker M."/>
        </authorList>
    </citation>
    <scope>NUCLEOTIDE SEQUENCE [LARGE SCALE GENOMIC DNA]</scope>
    <source>
        <strain evidence="13 14">DSM 24323</strain>
    </source>
</reference>
<dbReference type="InterPro" id="IPR003342">
    <property type="entry name" value="ArnT-like_N"/>
</dbReference>
<dbReference type="UniPathway" id="UPA00378"/>
<feature type="transmembrane region" description="Helical" evidence="10">
    <location>
        <begin position="260"/>
        <end position="277"/>
    </location>
</feature>
<dbReference type="EMBL" id="SOAW01000001">
    <property type="protein sequence ID" value="TDT32509.1"/>
    <property type="molecule type" value="Genomic_DNA"/>
</dbReference>
<evidence type="ECO:0000256" key="9">
    <source>
        <dbReference type="ARBA" id="ARBA00093617"/>
    </source>
</evidence>
<evidence type="ECO:0000256" key="5">
    <source>
        <dbReference type="ARBA" id="ARBA00022679"/>
    </source>
</evidence>
<feature type="transmembrane region" description="Helical" evidence="10">
    <location>
        <begin position="298"/>
        <end position="319"/>
    </location>
</feature>
<evidence type="ECO:0000256" key="4">
    <source>
        <dbReference type="ARBA" id="ARBA00022676"/>
    </source>
</evidence>
<feature type="transmembrane region" description="Helical" evidence="10">
    <location>
        <begin position="139"/>
        <end position="160"/>
    </location>
</feature>
<evidence type="ECO:0000256" key="2">
    <source>
        <dbReference type="ARBA" id="ARBA00004922"/>
    </source>
</evidence>
<evidence type="ECO:0000256" key="8">
    <source>
        <dbReference type="ARBA" id="ARBA00023136"/>
    </source>
</evidence>
<feature type="transmembrane region" description="Helical" evidence="10">
    <location>
        <begin position="409"/>
        <end position="426"/>
    </location>
</feature>
<dbReference type="PANTHER" id="PTHR10050:SF46">
    <property type="entry name" value="PROTEIN O-MANNOSYL-TRANSFERASE 2"/>
    <property type="match status" value="1"/>
</dbReference>
<keyword evidence="14" id="KW-1185">Reference proteome</keyword>
<dbReference type="GO" id="GO:0004169">
    <property type="term" value="F:dolichyl-phosphate-mannose-protein mannosyltransferase activity"/>
    <property type="evidence" value="ECO:0007669"/>
    <property type="project" value="UniProtKB-UniRule"/>
</dbReference>
<evidence type="ECO:0000313" key="13">
    <source>
        <dbReference type="EMBL" id="TDT32509.1"/>
    </source>
</evidence>